<dbReference type="InterPro" id="IPR037923">
    <property type="entry name" value="HTH-like"/>
</dbReference>
<dbReference type="InterPro" id="IPR003313">
    <property type="entry name" value="AraC-bd"/>
</dbReference>
<evidence type="ECO:0000256" key="2">
    <source>
        <dbReference type="ARBA" id="ARBA00023125"/>
    </source>
</evidence>
<dbReference type="RefSeq" id="WP_246414572.1">
    <property type="nucleotide sequence ID" value="NZ_JACIJM010000004.1"/>
</dbReference>
<keyword evidence="2 6" id="KW-0238">DNA-binding</keyword>
<sequence>MTPMKTQPTRKHSQSTSLHIAPIAYNQLAGSWRTEAMRSHATPRLLFITKGQGRITVAGMTHGYGPNNMIFLPAHVMYGYEAGPSVFGTMLTIPKAMADEWPEETVHLRLRDVHAQRQAAAMFEAIEHELQASQQTHSRAAHYHLGLMSVFFERQMNLSPARTATDRTEGTAARLVAAYTDLIERDYKTAQGVSDFAAALGVTPTHLTRCCNQTCGRSALSLLRDRITYEACLMLRDSAAPVSQIASDLGFRSAAYFTRSFQAKMGHTPSHFRKNGAGKSVRHH</sequence>
<dbReference type="PROSITE" id="PS01124">
    <property type="entry name" value="HTH_ARAC_FAMILY_2"/>
    <property type="match status" value="1"/>
</dbReference>
<evidence type="ECO:0000313" key="6">
    <source>
        <dbReference type="EMBL" id="MBB5721923.1"/>
    </source>
</evidence>
<keyword evidence="7" id="KW-1185">Reference proteome</keyword>
<dbReference type="AlphaFoldDB" id="A0A7W9BJW9"/>
<feature type="domain" description="HTH araC/xylS-type" evidence="5">
    <location>
        <begin position="177"/>
        <end position="275"/>
    </location>
</feature>
<protein>
    <submittedName>
        <fullName evidence="6">AraC-like DNA-binding protein</fullName>
    </submittedName>
</protein>
<comment type="caution">
    <text evidence="6">The sequence shown here is derived from an EMBL/GenBank/DDBJ whole genome shotgun (WGS) entry which is preliminary data.</text>
</comment>
<evidence type="ECO:0000256" key="3">
    <source>
        <dbReference type="ARBA" id="ARBA00023159"/>
    </source>
</evidence>
<name>A0A7W9BJW9_9RHOB</name>
<keyword evidence="4" id="KW-0804">Transcription</keyword>
<dbReference type="Pfam" id="PF12833">
    <property type="entry name" value="HTH_18"/>
    <property type="match status" value="1"/>
</dbReference>
<dbReference type="PANTHER" id="PTHR43280">
    <property type="entry name" value="ARAC-FAMILY TRANSCRIPTIONAL REGULATOR"/>
    <property type="match status" value="1"/>
</dbReference>
<keyword evidence="1" id="KW-0805">Transcription regulation</keyword>
<gene>
    <name evidence="6" type="ORF">FHS72_001547</name>
</gene>
<dbReference type="GO" id="GO:0003700">
    <property type="term" value="F:DNA-binding transcription factor activity"/>
    <property type="evidence" value="ECO:0007669"/>
    <property type="project" value="InterPro"/>
</dbReference>
<dbReference type="GO" id="GO:0043565">
    <property type="term" value="F:sequence-specific DNA binding"/>
    <property type="evidence" value="ECO:0007669"/>
    <property type="project" value="InterPro"/>
</dbReference>
<dbReference type="InterPro" id="IPR020449">
    <property type="entry name" value="Tscrpt_reg_AraC-type_HTH"/>
</dbReference>
<dbReference type="InterPro" id="IPR009057">
    <property type="entry name" value="Homeodomain-like_sf"/>
</dbReference>
<dbReference type="PANTHER" id="PTHR43280:SF32">
    <property type="entry name" value="TRANSCRIPTIONAL REGULATORY PROTEIN"/>
    <property type="match status" value="1"/>
</dbReference>
<evidence type="ECO:0000313" key="7">
    <source>
        <dbReference type="Proteomes" id="UP000535415"/>
    </source>
</evidence>
<evidence type="ECO:0000256" key="4">
    <source>
        <dbReference type="ARBA" id="ARBA00023163"/>
    </source>
</evidence>
<dbReference type="EMBL" id="JACIJM010000004">
    <property type="protein sequence ID" value="MBB5721923.1"/>
    <property type="molecule type" value="Genomic_DNA"/>
</dbReference>
<evidence type="ECO:0000259" key="5">
    <source>
        <dbReference type="PROSITE" id="PS01124"/>
    </source>
</evidence>
<keyword evidence="3" id="KW-0010">Activator</keyword>
<dbReference type="InterPro" id="IPR018060">
    <property type="entry name" value="HTH_AraC"/>
</dbReference>
<proteinExistence type="predicted"/>
<dbReference type="SMART" id="SM00342">
    <property type="entry name" value="HTH_ARAC"/>
    <property type="match status" value="1"/>
</dbReference>
<dbReference type="Pfam" id="PF02311">
    <property type="entry name" value="AraC_binding"/>
    <property type="match status" value="1"/>
</dbReference>
<dbReference type="SUPFAM" id="SSF46689">
    <property type="entry name" value="Homeodomain-like"/>
    <property type="match status" value="1"/>
</dbReference>
<dbReference type="Gene3D" id="1.10.10.60">
    <property type="entry name" value="Homeodomain-like"/>
    <property type="match status" value="1"/>
</dbReference>
<evidence type="ECO:0000256" key="1">
    <source>
        <dbReference type="ARBA" id="ARBA00023015"/>
    </source>
</evidence>
<dbReference type="PRINTS" id="PR00032">
    <property type="entry name" value="HTHARAC"/>
</dbReference>
<organism evidence="6 7">
    <name type="scientific">Yoonia ponticola</name>
    <dbReference type="NCBI Taxonomy" id="1524255"/>
    <lineage>
        <taxon>Bacteria</taxon>
        <taxon>Pseudomonadati</taxon>
        <taxon>Pseudomonadota</taxon>
        <taxon>Alphaproteobacteria</taxon>
        <taxon>Rhodobacterales</taxon>
        <taxon>Paracoccaceae</taxon>
        <taxon>Yoonia</taxon>
    </lineage>
</organism>
<dbReference type="SUPFAM" id="SSF51215">
    <property type="entry name" value="Regulatory protein AraC"/>
    <property type="match status" value="1"/>
</dbReference>
<reference evidence="6 7" key="1">
    <citation type="submission" date="2020-08" db="EMBL/GenBank/DDBJ databases">
        <title>Genomic Encyclopedia of Type Strains, Phase IV (KMG-IV): sequencing the most valuable type-strain genomes for metagenomic binning, comparative biology and taxonomic classification.</title>
        <authorList>
            <person name="Goeker M."/>
        </authorList>
    </citation>
    <scope>NUCLEOTIDE SEQUENCE [LARGE SCALE GENOMIC DNA]</scope>
    <source>
        <strain evidence="6 7">DSM 101064</strain>
    </source>
</reference>
<accession>A0A7W9BJW9</accession>
<dbReference type="Proteomes" id="UP000535415">
    <property type="component" value="Unassembled WGS sequence"/>
</dbReference>